<keyword evidence="3" id="KW-1185">Reference proteome</keyword>
<dbReference type="EMBL" id="PYGA01000037">
    <property type="protein sequence ID" value="PSK85949.1"/>
    <property type="molecule type" value="Genomic_DNA"/>
</dbReference>
<sequence length="160" mass="18226">MNGGTRLDLEAFTAEFSQAWSGLKSRFLKVECWQSYQGSESNRSQHAFNIGARVRVVQQPLTEYLRYELMSYRIRGAMGENVEVMRIGSDATVPNDEIFDFLLFDRDVALVHDYGQGPTGVQTGGWLVRDTPSVRRLESRALALRREAEPLERFMTATDL</sequence>
<reference evidence="2 3" key="1">
    <citation type="submission" date="2018-03" db="EMBL/GenBank/DDBJ databases">
        <title>Genomic Encyclopedia of Archaeal and Bacterial Type Strains, Phase II (KMG-II): from individual species to whole genera.</title>
        <authorList>
            <person name="Goeker M."/>
        </authorList>
    </citation>
    <scope>NUCLEOTIDE SEQUENCE [LARGE SCALE GENOMIC DNA]</scope>
    <source>
        <strain evidence="2 3">DSM 45312</strain>
    </source>
</reference>
<gene>
    <name evidence="2" type="ORF">CLV63_1378</name>
</gene>
<dbReference type="RefSeq" id="WP_106586823.1">
    <property type="nucleotide sequence ID" value="NZ_PYGA01000037.1"/>
</dbReference>
<evidence type="ECO:0000313" key="2">
    <source>
        <dbReference type="EMBL" id="PSK85949.1"/>
    </source>
</evidence>
<dbReference type="Pfam" id="PF21806">
    <property type="entry name" value="DUF6879"/>
    <property type="match status" value="1"/>
</dbReference>
<comment type="caution">
    <text evidence="2">The sequence shown here is derived from an EMBL/GenBank/DDBJ whole genome shotgun (WGS) entry which is preliminary data.</text>
</comment>
<name>A0A2P8CLU4_9ACTN</name>
<protein>
    <recommendedName>
        <fullName evidence="1">DUF6879 domain-containing protein</fullName>
    </recommendedName>
</protein>
<evidence type="ECO:0000259" key="1">
    <source>
        <dbReference type="Pfam" id="PF21806"/>
    </source>
</evidence>
<dbReference type="AlphaFoldDB" id="A0A2P8CLU4"/>
<accession>A0A2P8CLU4</accession>
<dbReference type="Proteomes" id="UP000240542">
    <property type="component" value="Unassembled WGS sequence"/>
</dbReference>
<dbReference type="InterPro" id="IPR049244">
    <property type="entry name" value="DUF6879"/>
</dbReference>
<evidence type="ECO:0000313" key="3">
    <source>
        <dbReference type="Proteomes" id="UP000240542"/>
    </source>
</evidence>
<dbReference type="OrthoDB" id="3436275at2"/>
<organism evidence="2 3">
    <name type="scientific">Murinocardiopsis flavida</name>
    <dbReference type="NCBI Taxonomy" id="645275"/>
    <lineage>
        <taxon>Bacteria</taxon>
        <taxon>Bacillati</taxon>
        <taxon>Actinomycetota</taxon>
        <taxon>Actinomycetes</taxon>
        <taxon>Streptosporangiales</taxon>
        <taxon>Nocardiopsidaceae</taxon>
        <taxon>Murinocardiopsis</taxon>
    </lineage>
</organism>
<feature type="domain" description="DUF6879" evidence="1">
    <location>
        <begin position="52"/>
        <end position="155"/>
    </location>
</feature>
<proteinExistence type="predicted"/>